<dbReference type="RefSeq" id="WP_155544892.1">
    <property type="nucleotide sequence ID" value="NZ_CABVGP010000002.1"/>
</dbReference>
<sequence length="98" mass="10843">MTVEKLPDLVAVMMPRDTAEGIREALRDVERDDPVAVRYALARREQSRLDEARAAGVATDVADWRGREWLWRSLLQPTPPGKADLGATQGLVAGRFTG</sequence>
<dbReference type="EMBL" id="CABVGP010000002">
    <property type="protein sequence ID" value="VVJ19674.1"/>
    <property type="molecule type" value="Genomic_DNA"/>
</dbReference>
<gene>
    <name evidence="1" type="ORF">AA23TX_04695</name>
</gene>
<reference evidence="1 2" key="1">
    <citation type="submission" date="2019-09" db="EMBL/GenBank/DDBJ databases">
        <authorList>
            <person name="Leyn A S."/>
        </authorList>
    </citation>
    <scope>NUCLEOTIDE SEQUENCE [LARGE SCALE GENOMIC DNA]</scope>
    <source>
        <strain evidence="1">AA231_1</strain>
    </source>
</reference>
<protein>
    <submittedName>
        <fullName evidence="1">Uncharacterized protein</fullName>
    </submittedName>
</protein>
<name>A0A6I8LPJ7_9PSEU</name>
<evidence type="ECO:0000313" key="2">
    <source>
        <dbReference type="Proteomes" id="UP000399805"/>
    </source>
</evidence>
<keyword evidence="2" id="KW-1185">Reference proteome</keyword>
<evidence type="ECO:0000313" key="1">
    <source>
        <dbReference type="EMBL" id="VVJ19674.1"/>
    </source>
</evidence>
<accession>A0A6I8LPJ7</accession>
<proteinExistence type="predicted"/>
<dbReference type="AlphaFoldDB" id="A0A6I8LPJ7"/>
<dbReference type="Proteomes" id="UP000399805">
    <property type="component" value="Unassembled WGS sequence"/>
</dbReference>
<organism evidence="1 2">
    <name type="scientific">Amycolatopsis camponoti</name>
    <dbReference type="NCBI Taxonomy" id="2606593"/>
    <lineage>
        <taxon>Bacteria</taxon>
        <taxon>Bacillati</taxon>
        <taxon>Actinomycetota</taxon>
        <taxon>Actinomycetes</taxon>
        <taxon>Pseudonocardiales</taxon>
        <taxon>Pseudonocardiaceae</taxon>
        <taxon>Amycolatopsis</taxon>
    </lineage>
</organism>